<dbReference type="Gene3D" id="1.10.510.10">
    <property type="entry name" value="Transferase(Phosphotransferase) domain 1"/>
    <property type="match status" value="1"/>
</dbReference>
<evidence type="ECO:0000256" key="2">
    <source>
        <dbReference type="ARBA" id="ARBA00022741"/>
    </source>
</evidence>
<dbReference type="PROSITE" id="PS00107">
    <property type="entry name" value="PROTEIN_KINASE_ATP"/>
    <property type="match status" value="1"/>
</dbReference>
<keyword evidence="1" id="KW-0808">Transferase</keyword>
<dbReference type="InterPro" id="IPR017441">
    <property type="entry name" value="Protein_kinase_ATP_BS"/>
</dbReference>
<comment type="caution">
    <text evidence="7">The sequence shown here is derived from an EMBL/GenBank/DDBJ whole genome shotgun (WGS) entry which is preliminary data.</text>
</comment>
<dbReference type="InterPro" id="IPR011009">
    <property type="entry name" value="Kinase-like_dom_sf"/>
</dbReference>
<evidence type="ECO:0000256" key="3">
    <source>
        <dbReference type="ARBA" id="ARBA00022777"/>
    </source>
</evidence>
<evidence type="ECO:0000313" key="7">
    <source>
        <dbReference type="EMBL" id="MBM0635935.1"/>
    </source>
</evidence>
<dbReference type="GO" id="GO:0005524">
    <property type="term" value="F:ATP binding"/>
    <property type="evidence" value="ECO:0007669"/>
    <property type="project" value="UniProtKB-UniRule"/>
</dbReference>
<keyword evidence="2 5" id="KW-0547">Nucleotide-binding</keyword>
<feature type="binding site" evidence="5">
    <location>
        <position position="182"/>
    </location>
    <ligand>
        <name>ATP</name>
        <dbReference type="ChEBI" id="CHEBI:30616"/>
    </ligand>
</feature>
<dbReference type="Proteomes" id="UP000650605">
    <property type="component" value="Unassembled WGS sequence"/>
</dbReference>
<dbReference type="InterPro" id="IPR008266">
    <property type="entry name" value="Tyr_kinase_AS"/>
</dbReference>
<dbReference type="Pfam" id="PF00069">
    <property type="entry name" value="Pkinase"/>
    <property type="match status" value="1"/>
</dbReference>
<protein>
    <submittedName>
        <fullName evidence="7">Protein kinase</fullName>
    </submittedName>
</protein>
<dbReference type="InterPro" id="IPR050339">
    <property type="entry name" value="CC_SR_Kinase"/>
</dbReference>
<dbReference type="PROSITE" id="PS50011">
    <property type="entry name" value="PROTEIN_KINASE_DOM"/>
    <property type="match status" value="1"/>
</dbReference>
<dbReference type="InterPro" id="IPR000719">
    <property type="entry name" value="Prot_kinase_dom"/>
</dbReference>
<proteinExistence type="predicted"/>
<keyword evidence="3 7" id="KW-0418">Kinase</keyword>
<dbReference type="GO" id="GO:0004672">
    <property type="term" value="F:protein kinase activity"/>
    <property type="evidence" value="ECO:0007669"/>
    <property type="project" value="InterPro"/>
</dbReference>
<dbReference type="GO" id="GO:0005737">
    <property type="term" value="C:cytoplasm"/>
    <property type="evidence" value="ECO:0007669"/>
    <property type="project" value="TreeGrafter"/>
</dbReference>
<keyword evidence="4 5" id="KW-0067">ATP-binding</keyword>
<dbReference type="PANTHER" id="PTHR11042">
    <property type="entry name" value="EUKARYOTIC TRANSLATION INITIATION FACTOR 2-ALPHA KINASE EIF2-ALPHA KINASE -RELATED"/>
    <property type="match status" value="1"/>
</dbReference>
<evidence type="ECO:0000256" key="5">
    <source>
        <dbReference type="PROSITE-ProRule" id="PRU10141"/>
    </source>
</evidence>
<dbReference type="SUPFAM" id="SSF56112">
    <property type="entry name" value="Protein kinase-like (PK-like)"/>
    <property type="match status" value="1"/>
</dbReference>
<accession>A0A8I1LT28</accession>
<evidence type="ECO:0000313" key="8">
    <source>
        <dbReference type="Proteomes" id="UP000650605"/>
    </source>
</evidence>
<feature type="domain" description="Protein kinase" evidence="6">
    <location>
        <begin position="153"/>
        <end position="400"/>
    </location>
</feature>
<dbReference type="CDD" id="cd00180">
    <property type="entry name" value="PKc"/>
    <property type="match status" value="1"/>
</dbReference>
<evidence type="ECO:0000259" key="6">
    <source>
        <dbReference type="PROSITE" id="PS50011"/>
    </source>
</evidence>
<dbReference type="PROSITE" id="PS00109">
    <property type="entry name" value="PROTEIN_KINASE_TYR"/>
    <property type="match status" value="1"/>
</dbReference>
<dbReference type="EMBL" id="JAEHFQ010000016">
    <property type="protein sequence ID" value="MBM0635935.1"/>
    <property type="molecule type" value="Genomic_DNA"/>
</dbReference>
<evidence type="ECO:0000256" key="1">
    <source>
        <dbReference type="ARBA" id="ARBA00022679"/>
    </source>
</evidence>
<evidence type="ECO:0000256" key="4">
    <source>
        <dbReference type="ARBA" id="ARBA00022840"/>
    </source>
</evidence>
<gene>
    <name evidence="7" type="ORF">JDW19_22805</name>
</gene>
<sequence>MQNIDGFLNLKINQLSAYKNEKIVLFYEFYKNISNEKLKEIFSILHSSLNDLFSFMNSKNRPGSGGHYNADESRSLIKIIDNVRVLQASLKDNYSFEIDQEYKDIMDFCKTFLSDSGGSAIPDELKRVKIIEDRPVFILLDTTVIKTLKATVTIDLKQIGEGSYAKVFKYKDPFYDCDFVIKRAKQDLREDELIRFQNEYNDLKALDSPFIIKAYYYDKEKNEYTMEYANKTLEKYMNENNNKLTLHKRRILINQLLNAFEYIHSKGYLHRDISYQNILVKIYEDSSSMIKISDFGLVKRPDSKLTRQGTEIKGAINDYSDLAVVGFENYEVRHETFALIKIIYFILTGKQTNFHKEKNDVVKEFILKGISSDKNQRYSSIGQIRGKLIEDVYPAIRSMK</sequence>
<name>A0A8I1LT28_PAEPO</name>
<organism evidence="7 8">
    <name type="scientific">Paenibacillus polymyxa</name>
    <name type="common">Bacillus polymyxa</name>
    <dbReference type="NCBI Taxonomy" id="1406"/>
    <lineage>
        <taxon>Bacteria</taxon>
        <taxon>Bacillati</taxon>
        <taxon>Bacillota</taxon>
        <taxon>Bacilli</taxon>
        <taxon>Bacillales</taxon>
        <taxon>Paenibacillaceae</taxon>
        <taxon>Paenibacillus</taxon>
    </lineage>
</organism>
<dbReference type="RefSeq" id="WP_165149801.1">
    <property type="nucleotide sequence ID" value="NZ_JAEHFQ010000016.1"/>
</dbReference>
<reference evidence="7" key="1">
    <citation type="submission" date="2020-12" db="EMBL/GenBank/DDBJ databases">
        <title>Paenibacillus polymyxa LMG 27872: a double-edged sword.</title>
        <authorList>
            <person name="Langendries S."/>
            <person name="Garcia Mendez S."/>
            <person name="Beirinckx S."/>
            <person name="Viaene T."/>
            <person name="Baeyen S."/>
            <person name="Goeminne G."/>
            <person name="Willems A."/>
            <person name="Debode J."/>
            <person name="Goormachtig S."/>
        </authorList>
    </citation>
    <scope>NUCLEOTIDE SEQUENCE</scope>
    <source>
        <strain evidence="7">LMG 27872</strain>
    </source>
</reference>
<dbReference type="AlphaFoldDB" id="A0A8I1LT28"/>